<dbReference type="PROSITE" id="PS51746">
    <property type="entry name" value="PPM_2"/>
    <property type="match status" value="1"/>
</dbReference>
<dbReference type="OrthoDB" id="2556847at2759"/>
<dbReference type="InterPro" id="IPR036457">
    <property type="entry name" value="PPM-type-like_dom_sf"/>
</dbReference>
<dbReference type="Pfam" id="PF13672">
    <property type="entry name" value="PP2C_2"/>
    <property type="match status" value="1"/>
</dbReference>
<dbReference type="AlphaFoldDB" id="A0A433SRU8"/>
<feature type="domain" description="PPM-type phosphatase" evidence="2">
    <location>
        <begin position="85"/>
        <end position="414"/>
    </location>
</feature>
<feature type="compositionally biased region" description="Polar residues" evidence="1">
    <location>
        <begin position="616"/>
        <end position="629"/>
    </location>
</feature>
<dbReference type="InterPro" id="IPR001932">
    <property type="entry name" value="PPM-type_phosphatase-like_dom"/>
</dbReference>
<evidence type="ECO:0000259" key="2">
    <source>
        <dbReference type="PROSITE" id="PS51746"/>
    </source>
</evidence>
<evidence type="ECO:0000313" key="4">
    <source>
        <dbReference type="Proteomes" id="UP000271974"/>
    </source>
</evidence>
<dbReference type="PANTHER" id="PTHR21586:SF0">
    <property type="entry name" value="PP2C-LIKE DOMAIN-CONTAINING PROTEIN CG9801"/>
    <property type="match status" value="1"/>
</dbReference>
<organism evidence="3 4">
    <name type="scientific">Elysia chlorotica</name>
    <name type="common">Eastern emerald elysia</name>
    <name type="synonym">Sea slug</name>
    <dbReference type="NCBI Taxonomy" id="188477"/>
    <lineage>
        <taxon>Eukaryota</taxon>
        <taxon>Metazoa</taxon>
        <taxon>Spiralia</taxon>
        <taxon>Lophotrochozoa</taxon>
        <taxon>Mollusca</taxon>
        <taxon>Gastropoda</taxon>
        <taxon>Heterobranchia</taxon>
        <taxon>Euthyneura</taxon>
        <taxon>Panpulmonata</taxon>
        <taxon>Sacoglossa</taxon>
        <taxon>Placobranchoidea</taxon>
        <taxon>Plakobranchidae</taxon>
        <taxon>Elysia</taxon>
    </lineage>
</organism>
<proteinExistence type="predicted"/>
<dbReference type="PANTHER" id="PTHR21586">
    <property type="entry name" value="TIPA"/>
    <property type="match status" value="1"/>
</dbReference>
<protein>
    <recommendedName>
        <fullName evidence="2">PPM-type phosphatase domain-containing protein</fullName>
    </recommendedName>
</protein>
<dbReference type="Gene3D" id="3.60.40.10">
    <property type="entry name" value="PPM-type phosphatase domain"/>
    <property type="match status" value="1"/>
</dbReference>
<feature type="region of interest" description="Disordered" evidence="1">
    <location>
        <begin position="449"/>
        <end position="658"/>
    </location>
</feature>
<dbReference type="InterPro" id="IPR053287">
    <property type="entry name" value="PP2C-like_domain"/>
</dbReference>
<feature type="compositionally biased region" description="Low complexity" evidence="1">
    <location>
        <begin position="475"/>
        <end position="488"/>
    </location>
</feature>
<reference evidence="3 4" key="1">
    <citation type="submission" date="2019-01" db="EMBL/GenBank/DDBJ databases">
        <title>A draft genome assembly of the solar-powered sea slug Elysia chlorotica.</title>
        <authorList>
            <person name="Cai H."/>
            <person name="Li Q."/>
            <person name="Fang X."/>
            <person name="Li J."/>
            <person name="Curtis N.E."/>
            <person name="Altenburger A."/>
            <person name="Shibata T."/>
            <person name="Feng M."/>
            <person name="Maeda T."/>
            <person name="Schwartz J.A."/>
            <person name="Shigenobu S."/>
            <person name="Lundholm N."/>
            <person name="Nishiyama T."/>
            <person name="Yang H."/>
            <person name="Hasebe M."/>
            <person name="Li S."/>
            <person name="Pierce S.K."/>
            <person name="Wang J."/>
        </authorList>
    </citation>
    <scope>NUCLEOTIDE SEQUENCE [LARGE SCALE GENOMIC DNA]</scope>
    <source>
        <strain evidence="3">EC2010</strain>
        <tissue evidence="3">Whole organism of an adult</tissue>
    </source>
</reference>
<evidence type="ECO:0000256" key="1">
    <source>
        <dbReference type="SAM" id="MobiDB-lite"/>
    </source>
</evidence>
<feature type="compositionally biased region" description="Basic and acidic residues" evidence="1">
    <location>
        <begin position="587"/>
        <end position="599"/>
    </location>
</feature>
<dbReference type="SMART" id="SM00332">
    <property type="entry name" value="PP2Cc"/>
    <property type="match status" value="1"/>
</dbReference>
<sequence>MDCPEEEKAKVKKIKFGQEIFYGDNPDVVPYVQLSPLESELVASFTGPGSGLAFAEGHLENTNFTNLVAGIKDWNQRLQQAYGIGISLYEQHPISGKISGEPIADSFAICARKNNTILMVADGVNWGEKSRLAARCAMYGAMKYLNYKIFERNHKPENTQDVVRLLRKALDEAHRAILAKDGGLTTLCLCMICPVENSDEHAVCCVNVGDSFAYIYASNHGIREVTVGSHDVGSERDIRDAGGAIGPVDGTNPELHNLTCSVTFCRKGDIVFLVTDGVSDNFDPVVTKIALPERAQDSNFHSRERYSSNNSLTVKPELSPQERHIYAMKEMERVAHEHELVTEEACSAQSFCGALLQHVLALTNDKRKIIENPAIYTRTRMTKKERQTRDSAIVEKMSKAPGKLDHASIVAVEVGVFSDGVMDNGGGKSAAVPVPNAKSRDFVISPEFSRRVLPQESPPTPTNLTLCGSVPLSPSSNHNNNHNNQQKKSGARKFFAKLRSLPSSPTSPNPPMIVSSSVPVKSFFPPGSPPPQSPTQSAQPTSNSKSNPTSPVKKFHSSSAVPGKFPEPYHTRVKSPLDSNPNPAGKDTNKAKDDARKGLDLNFSPRKFPKHYRGRASTSEFMTPTSPTIPESPLERMEGAGSVLSPQSPRASRPRPRC</sequence>
<comment type="caution">
    <text evidence="3">The sequence shown here is derived from an EMBL/GenBank/DDBJ whole genome shotgun (WGS) entry which is preliminary data.</text>
</comment>
<name>A0A433SRU8_ELYCH</name>
<gene>
    <name evidence="3" type="ORF">EGW08_020282</name>
</gene>
<dbReference type="STRING" id="188477.A0A433SRU8"/>
<feature type="compositionally biased region" description="Low complexity" evidence="1">
    <location>
        <begin position="514"/>
        <end position="525"/>
    </location>
</feature>
<evidence type="ECO:0000313" key="3">
    <source>
        <dbReference type="EMBL" id="RUS71954.1"/>
    </source>
</evidence>
<dbReference type="Proteomes" id="UP000271974">
    <property type="component" value="Unassembled WGS sequence"/>
</dbReference>
<accession>A0A433SRU8</accession>
<feature type="compositionally biased region" description="Low complexity" evidence="1">
    <location>
        <begin position="534"/>
        <end position="552"/>
    </location>
</feature>
<dbReference type="EMBL" id="RQTK01001136">
    <property type="protein sequence ID" value="RUS71954.1"/>
    <property type="molecule type" value="Genomic_DNA"/>
</dbReference>
<keyword evidence="4" id="KW-1185">Reference proteome</keyword>
<dbReference type="SUPFAM" id="SSF81606">
    <property type="entry name" value="PP2C-like"/>
    <property type="match status" value="1"/>
</dbReference>